<dbReference type="Gene3D" id="3.40.50.2300">
    <property type="match status" value="1"/>
</dbReference>
<dbReference type="SMART" id="SM00448">
    <property type="entry name" value="REC"/>
    <property type="match status" value="1"/>
</dbReference>
<dbReference type="InterPro" id="IPR011006">
    <property type="entry name" value="CheY-like_superfamily"/>
</dbReference>
<evidence type="ECO:0000256" key="7">
    <source>
        <dbReference type="ARBA" id="ARBA00024867"/>
    </source>
</evidence>
<dbReference type="GO" id="GO:0006355">
    <property type="term" value="P:regulation of DNA-templated transcription"/>
    <property type="evidence" value="ECO:0007669"/>
    <property type="project" value="InterPro"/>
</dbReference>
<keyword evidence="4" id="KW-0805">Transcription regulation</keyword>
<evidence type="ECO:0000259" key="11">
    <source>
        <dbReference type="PROSITE" id="PS51755"/>
    </source>
</evidence>
<keyword evidence="5 9" id="KW-0238">DNA-binding</keyword>
<dbReference type="CDD" id="cd00383">
    <property type="entry name" value="trans_reg_C"/>
    <property type="match status" value="1"/>
</dbReference>
<protein>
    <recommendedName>
        <fullName evidence="1">Stage 0 sporulation protein A homolog</fullName>
    </recommendedName>
</protein>
<keyword evidence="2 8" id="KW-0597">Phosphoprotein</keyword>
<dbReference type="PROSITE" id="PS50110">
    <property type="entry name" value="RESPONSE_REGULATORY"/>
    <property type="match status" value="1"/>
</dbReference>
<dbReference type="EMBL" id="FMUR01000007">
    <property type="protein sequence ID" value="SCY07406.1"/>
    <property type="molecule type" value="Genomic_DNA"/>
</dbReference>
<feature type="domain" description="OmpR/PhoB-type" evidence="11">
    <location>
        <begin position="124"/>
        <end position="222"/>
    </location>
</feature>
<feature type="modified residue" description="4-aspartylphosphate" evidence="8">
    <location>
        <position position="51"/>
    </location>
</feature>
<keyword evidence="13" id="KW-1185">Reference proteome</keyword>
<accession>A0A1G5CYB2</accession>
<evidence type="ECO:0000256" key="5">
    <source>
        <dbReference type="ARBA" id="ARBA00023125"/>
    </source>
</evidence>
<feature type="DNA-binding region" description="OmpR/PhoB-type" evidence="9">
    <location>
        <begin position="124"/>
        <end position="222"/>
    </location>
</feature>
<dbReference type="SMART" id="SM00862">
    <property type="entry name" value="Trans_reg_C"/>
    <property type="match status" value="1"/>
</dbReference>
<dbReference type="Proteomes" id="UP000183047">
    <property type="component" value="Unassembled WGS sequence"/>
</dbReference>
<dbReference type="GO" id="GO:0000156">
    <property type="term" value="F:phosphorelay response regulator activity"/>
    <property type="evidence" value="ECO:0007669"/>
    <property type="project" value="TreeGrafter"/>
</dbReference>
<evidence type="ECO:0000256" key="2">
    <source>
        <dbReference type="ARBA" id="ARBA00022553"/>
    </source>
</evidence>
<feature type="domain" description="Response regulatory" evidence="10">
    <location>
        <begin position="2"/>
        <end position="116"/>
    </location>
</feature>
<dbReference type="Gene3D" id="1.10.10.10">
    <property type="entry name" value="Winged helix-like DNA-binding domain superfamily/Winged helix DNA-binding domain"/>
    <property type="match status" value="1"/>
</dbReference>
<dbReference type="RefSeq" id="WP_074461956.1">
    <property type="nucleotide sequence ID" value="NZ_FMUR01000007.1"/>
</dbReference>
<dbReference type="InterPro" id="IPR036388">
    <property type="entry name" value="WH-like_DNA-bd_sf"/>
</dbReference>
<reference evidence="13" key="1">
    <citation type="submission" date="2016-10" db="EMBL/GenBank/DDBJ databases">
        <authorList>
            <person name="Varghese N."/>
            <person name="Submissions S."/>
        </authorList>
    </citation>
    <scope>NUCLEOTIDE SEQUENCE [LARGE SCALE GENOMIC DNA]</scope>
    <source>
        <strain evidence="13">XBD2006</strain>
    </source>
</reference>
<dbReference type="GO" id="GO:0000976">
    <property type="term" value="F:transcription cis-regulatory region binding"/>
    <property type="evidence" value="ECO:0007669"/>
    <property type="project" value="TreeGrafter"/>
</dbReference>
<evidence type="ECO:0000256" key="1">
    <source>
        <dbReference type="ARBA" id="ARBA00018672"/>
    </source>
</evidence>
<dbReference type="OrthoDB" id="9790442at2"/>
<dbReference type="Pfam" id="PF00486">
    <property type="entry name" value="Trans_reg_C"/>
    <property type="match status" value="1"/>
</dbReference>
<comment type="function">
    <text evidence="7">May play the central regulatory role in sporulation. It may be an element of the effector pathway responsible for the activation of sporulation genes in response to nutritional stress. Spo0A may act in concert with spo0H (a sigma factor) to control the expression of some genes that are critical to the sporulation process.</text>
</comment>
<evidence type="ECO:0000259" key="10">
    <source>
        <dbReference type="PROSITE" id="PS50110"/>
    </source>
</evidence>
<dbReference type="AlphaFoldDB" id="A0A1G5CYB2"/>
<dbReference type="InterPro" id="IPR039420">
    <property type="entry name" value="WalR-like"/>
</dbReference>
<keyword evidence="6" id="KW-0804">Transcription</keyword>
<evidence type="ECO:0000313" key="13">
    <source>
        <dbReference type="Proteomes" id="UP000183047"/>
    </source>
</evidence>
<evidence type="ECO:0000256" key="6">
    <source>
        <dbReference type="ARBA" id="ARBA00023163"/>
    </source>
</evidence>
<evidence type="ECO:0000313" key="12">
    <source>
        <dbReference type="EMBL" id="SCY07406.1"/>
    </source>
</evidence>
<dbReference type="InterPro" id="IPR001789">
    <property type="entry name" value="Sig_transdc_resp-reg_receiver"/>
</dbReference>
<dbReference type="InterPro" id="IPR001867">
    <property type="entry name" value="OmpR/PhoB-type_DNA-bd"/>
</dbReference>
<dbReference type="SUPFAM" id="SSF52172">
    <property type="entry name" value="CheY-like"/>
    <property type="match status" value="1"/>
</dbReference>
<dbReference type="PANTHER" id="PTHR48111:SF1">
    <property type="entry name" value="TWO-COMPONENT RESPONSE REGULATOR ORR33"/>
    <property type="match status" value="1"/>
</dbReference>
<dbReference type="GO" id="GO:0032993">
    <property type="term" value="C:protein-DNA complex"/>
    <property type="evidence" value="ECO:0007669"/>
    <property type="project" value="TreeGrafter"/>
</dbReference>
<name>A0A1G5CYB2_9FIRM</name>
<evidence type="ECO:0000256" key="4">
    <source>
        <dbReference type="ARBA" id="ARBA00023015"/>
    </source>
</evidence>
<dbReference type="GO" id="GO:0005829">
    <property type="term" value="C:cytosol"/>
    <property type="evidence" value="ECO:0007669"/>
    <property type="project" value="TreeGrafter"/>
</dbReference>
<sequence>MRILIAEDEVATAKALKILLEKAMYSVDIVHNGDDAWDYIQEGSYEVIVLDIMMPGKSGIEVLSLIRQNGIRTPVLLLTSKAEIEDRVAGLEAGADDYLPKPFATSELIARVKALGRRSENYKDSVQSIGNIVLDSNKYEISVGKKSVKLTNKEFQLMELFVLHPGQAFSTEHLMEKIWGYDTESDIDVVWTTIGYVRKKLRQIKANVEIKTMRGIGYALEVTSC</sequence>
<evidence type="ECO:0000256" key="3">
    <source>
        <dbReference type="ARBA" id="ARBA00023012"/>
    </source>
</evidence>
<dbReference type="PANTHER" id="PTHR48111">
    <property type="entry name" value="REGULATOR OF RPOS"/>
    <property type="match status" value="1"/>
</dbReference>
<dbReference type="PROSITE" id="PS51755">
    <property type="entry name" value="OMPR_PHOB"/>
    <property type="match status" value="1"/>
</dbReference>
<gene>
    <name evidence="12" type="ORF">SAMN02910451_01290</name>
</gene>
<proteinExistence type="predicted"/>
<evidence type="ECO:0000256" key="8">
    <source>
        <dbReference type="PROSITE-ProRule" id="PRU00169"/>
    </source>
</evidence>
<organism evidence="12 13">
    <name type="scientific">Butyrivibrio hungatei</name>
    <dbReference type="NCBI Taxonomy" id="185008"/>
    <lineage>
        <taxon>Bacteria</taxon>
        <taxon>Bacillati</taxon>
        <taxon>Bacillota</taxon>
        <taxon>Clostridia</taxon>
        <taxon>Lachnospirales</taxon>
        <taxon>Lachnospiraceae</taxon>
        <taxon>Butyrivibrio</taxon>
    </lineage>
</organism>
<keyword evidence="3" id="KW-0902">Two-component regulatory system</keyword>
<dbReference type="Gene3D" id="6.10.250.690">
    <property type="match status" value="1"/>
</dbReference>
<evidence type="ECO:0000256" key="9">
    <source>
        <dbReference type="PROSITE-ProRule" id="PRU01091"/>
    </source>
</evidence>
<dbReference type="Pfam" id="PF00072">
    <property type="entry name" value="Response_reg"/>
    <property type="match status" value="1"/>
</dbReference>